<dbReference type="InterPro" id="IPR016071">
    <property type="entry name" value="Staphylococal_nuclease_OB-fold"/>
</dbReference>
<dbReference type="Pfam" id="PF00565">
    <property type="entry name" value="SNase"/>
    <property type="match status" value="1"/>
</dbReference>
<gene>
    <name evidence="3" type="ORF">CLV80_102353</name>
</gene>
<evidence type="ECO:0000259" key="2">
    <source>
        <dbReference type="PROSITE" id="PS50830"/>
    </source>
</evidence>
<dbReference type="PANTHER" id="PTHR12302">
    <property type="entry name" value="EBNA2 BINDING PROTEIN P100"/>
    <property type="match status" value="1"/>
</dbReference>
<feature type="domain" description="TNase-like" evidence="2">
    <location>
        <begin position="24"/>
        <end position="141"/>
    </location>
</feature>
<dbReference type="SUPFAM" id="SSF50199">
    <property type="entry name" value="Staphylococcal nuclease"/>
    <property type="match status" value="1"/>
</dbReference>
<organism evidence="3 4">
    <name type="scientific">Yoonia maritima</name>
    <dbReference type="NCBI Taxonomy" id="1435347"/>
    <lineage>
        <taxon>Bacteria</taxon>
        <taxon>Pseudomonadati</taxon>
        <taxon>Pseudomonadota</taxon>
        <taxon>Alphaproteobacteria</taxon>
        <taxon>Rhodobacterales</taxon>
        <taxon>Paracoccaceae</taxon>
        <taxon>Yoonia</taxon>
    </lineage>
</organism>
<dbReference type="AlphaFoldDB" id="A0A2T0W3X3"/>
<proteinExistence type="predicted"/>
<dbReference type="Gene3D" id="2.40.50.90">
    <property type="match status" value="1"/>
</dbReference>
<evidence type="ECO:0000256" key="1">
    <source>
        <dbReference type="SAM" id="SignalP"/>
    </source>
</evidence>
<dbReference type="GO" id="GO:0004519">
    <property type="term" value="F:endonuclease activity"/>
    <property type="evidence" value="ECO:0007669"/>
    <property type="project" value="UniProtKB-KW"/>
</dbReference>
<sequence>MFRFWSFLIFTLIASPALAAPNGVIHVIDADTLDVGGVRVRLHGIDAPEMGQPCSANGDEWDCGAWARNAVLVQYEGREARCTKVDTDRYGRIVARCTVDGADMGAAIVNAGYAWAYRQYSGDYDLDEKAAAIMGRGLWGFQVQAPAEYRSEQVAERNAPTTDCVIKGNISDSGKIYHVPGNQNYDRTGINASTGERWFCTVTEAEAAGWRPARR</sequence>
<feature type="signal peptide" evidence="1">
    <location>
        <begin position="1"/>
        <end position="19"/>
    </location>
</feature>
<dbReference type="Proteomes" id="UP000238007">
    <property type="component" value="Unassembled WGS sequence"/>
</dbReference>
<dbReference type="InterPro" id="IPR035437">
    <property type="entry name" value="SNase_OB-fold_sf"/>
</dbReference>
<keyword evidence="3" id="KW-0255">Endonuclease</keyword>
<dbReference type="PROSITE" id="PS50830">
    <property type="entry name" value="TNASE_3"/>
    <property type="match status" value="1"/>
</dbReference>
<accession>A0A2T0W3X3</accession>
<keyword evidence="1" id="KW-0732">Signal</keyword>
<keyword evidence="4" id="KW-1185">Reference proteome</keyword>
<dbReference type="OrthoDB" id="9805504at2"/>
<evidence type="ECO:0000313" key="4">
    <source>
        <dbReference type="Proteomes" id="UP000238007"/>
    </source>
</evidence>
<protein>
    <submittedName>
        <fullName evidence="3">Endonuclease YncB(Thermonuclease family)</fullName>
    </submittedName>
</protein>
<keyword evidence="3" id="KW-0540">Nuclease</keyword>
<keyword evidence="3" id="KW-0378">Hydrolase</keyword>
<dbReference type="SMART" id="SM00318">
    <property type="entry name" value="SNc"/>
    <property type="match status" value="1"/>
</dbReference>
<dbReference type="PANTHER" id="PTHR12302:SF26">
    <property type="entry name" value="BLR1266 PROTEIN"/>
    <property type="match status" value="1"/>
</dbReference>
<name>A0A2T0W3X3_9RHOB</name>
<reference evidence="3 4" key="1">
    <citation type="submission" date="2018-03" db="EMBL/GenBank/DDBJ databases">
        <title>Genomic Encyclopedia of Archaeal and Bacterial Type Strains, Phase II (KMG-II): from individual species to whole genera.</title>
        <authorList>
            <person name="Goeker M."/>
        </authorList>
    </citation>
    <scope>NUCLEOTIDE SEQUENCE [LARGE SCALE GENOMIC DNA]</scope>
    <source>
        <strain evidence="3 4">DSM 101533</strain>
    </source>
</reference>
<feature type="chain" id="PRO_5015715389" evidence="1">
    <location>
        <begin position="20"/>
        <end position="215"/>
    </location>
</feature>
<dbReference type="EMBL" id="PVTP01000002">
    <property type="protein sequence ID" value="PRY79707.1"/>
    <property type="molecule type" value="Genomic_DNA"/>
</dbReference>
<comment type="caution">
    <text evidence="3">The sequence shown here is derived from an EMBL/GenBank/DDBJ whole genome shotgun (WGS) entry which is preliminary data.</text>
</comment>
<evidence type="ECO:0000313" key="3">
    <source>
        <dbReference type="EMBL" id="PRY79707.1"/>
    </source>
</evidence>